<gene>
    <name evidence="8" type="ORF">D9615_001377</name>
</gene>
<evidence type="ECO:0000313" key="9">
    <source>
        <dbReference type="Proteomes" id="UP000565441"/>
    </source>
</evidence>
<feature type="region of interest" description="Disordered" evidence="7">
    <location>
        <begin position="173"/>
        <end position="234"/>
    </location>
</feature>
<evidence type="ECO:0000256" key="3">
    <source>
        <dbReference type="ARBA" id="ARBA00022692"/>
    </source>
</evidence>
<evidence type="ECO:0000256" key="2">
    <source>
        <dbReference type="ARBA" id="ARBA00008573"/>
    </source>
</evidence>
<evidence type="ECO:0000256" key="7">
    <source>
        <dbReference type="SAM" id="MobiDB-lite"/>
    </source>
</evidence>
<proteinExistence type="inferred from homology"/>
<dbReference type="Proteomes" id="UP000565441">
    <property type="component" value="Unassembled WGS sequence"/>
</dbReference>
<feature type="transmembrane region" description="Helical" evidence="6">
    <location>
        <begin position="73"/>
        <end position="93"/>
    </location>
</feature>
<name>A0A8H5HKL4_9AGAR</name>
<dbReference type="AlphaFoldDB" id="A0A8H5HKL4"/>
<comment type="subcellular location">
    <subcellularLocation>
        <location evidence="1 6">Membrane</location>
        <topology evidence="1 6">Multi-pass membrane protein</topology>
    </subcellularLocation>
</comment>
<evidence type="ECO:0000256" key="1">
    <source>
        <dbReference type="ARBA" id="ARBA00004141"/>
    </source>
</evidence>
<feature type="transmembrane region" description="Helical" evidence="6">
    <location>
        <begin position="41"/>
        <end position="61"/>
    </location>
</feature>
<feature type="compositionally biased region" description="Polar residues" evidence="7">
    <location>
        <begin position="206"/>
        <end position="220"/>
    </location>
</feature>
<comment type="caution">
    <text evidence="8">The sequence shown here is derived from an EMBL/GenBank/DDBJ whole genome shotgun (WGS) entry which is preliminary data.</text>
</comment>
<evidence type="ECO:0000256" key="6">
    <source>
        <dbReference type="RuleBase" id="RU362006"/>
    </source>
</evidence>
<reference evidence="8 9" key="1">
    <citation type="journal article" date="2020" name="ISME J.">
        <title>Uncovering the hidden diversity of litter-decomposition mechanisms in mushroom-forming fungi.</title>
        <authorList>
            <person name="Floudas D."/>
            <person name="Bentzer J."/>
            <person name="Ahren D."/>
            <person name="Johansson T."/>
            <person name="Persson P."/>
            <person name="Tunlid A."/>
        </authorList>
    </citation>
    <scope>NUCLEOTIDE SEQUENCE [LARGE SCALE GENOMIC DNA]</scope>
    <source>
        <strain evidence="8 9">CBS 661.87</strain>
    </source>
</reference>
<sequence length="234" mass="26127">MFMSLLSHAVSAWFAFLLPCYATFKALSHRPLSEPDLQRWSMYWAVIGAFVAFEYLCEWLISWLPFYWEVKTLFLLFLALPQTEGSTYIYTAYLQPFFIKHETDLDAGIISVQRNIFALLQARLAALWEVVWSIINKAPVSGQSAPGQSPATGPAFSLQSAMSLWNTYSPLMNRGSQPARSAEPNASSTSVRTPTMGQRAAHATDEVNQPNSSDSAQSFNRAPAIPEPQHSKIN</sequence>
<protein>
    <recommendedName>
        <fullName evidence="6">Protein YOP1</fullName>
    </recommendedName>
</protein>
<dbReference type="InterPro" id="IPR004345">
    <property type="entry name" value="TB2_DP1_HVA22"/>
</dbReference>
<comment type="similarity">
    <text evidence="2 6">Belongs to the DP1 family.</text>
</comment>
<evidence type="ECO:0000256" key="4">
    <source>
        <dbReference type="ARBA" id="ARBA00022989"/>
    </source>
</evidence>
<evidence type="ECO:0000256" key="5">
    <source>
        <dbReference type="ARBA" id="ARBA00023136"/>
    </source>
</evidence>
<feature type="compositionally biased region" description="Polar residues" evidence="7">
    <location>
        <begin position="173"/>
        <end position="196"/>
    </location>
</feature>
<comment type="caution">
    <text evidence="6">Lacks conserved residue(s) required for the propagation of feature annotation.</text>
</comment>
<keyword evidence="4 6" id="KW-1133">Transmembrane helix</keyword>
<organism evidence="8 9">
    <name type="scientific">Tricholomella constricta</name>
    <dbReference type="NCBI Taxonomy" id="117010"/>
    <lineage>
        <taxon>Eukaryota</taxon>
        <taxon>Fungi</taxon>
        <taxon>Dikarya</taxon>
        <taxon>Basidiomycota</taxon>
        <taxon>Agaricomycotina</taxon>
        <taxon>Agaricomycetes</taxon>
        <taxon>Agaricomycetidae</taxon>
        <taxon>Agaricales</taxon>
        <taxon>Tricholomatineae</taxon>
        <taxon>Lyophyllaceae</taxon>
        <taxon>Tricholomella</taxon>
    </lineage>
</organism>
<dbReference type="PANTHER" id="PTHR12300">
    <property type="entry name" value="HVA22-LIKE PROTEINS"/>
    <property type="match status" value="1"/>
</dbReference>
<keyword evidence="3 6" id="KW-0812">Transmembrane</keyword>
<dbReference type="PANTHER" id="PTHR12300:SF161">
    <property type="entry name" value="RECEPTOR EXPRESSION-ENHANCING PROTEIN"/>
    <property type="match status" value="1"/>
</dbReference>
<evidence type="ECO:0000313" key="8">
    <source>
        <dbReference type="EMBL" id="KAF5384821.1"/>
    </source>
</evidence>
<keyword evidence="9" id="KW-1185">Reference proteome</keyword>
<dbReference type="EMBL" id="JAACJP010000004">
    <property type="protein sequence ID" value="KAF5384821.1"/>
    <property type="molecule type" value="Genomic_DNA"/>
</dbReference>
<keyword evidence="5 6" id="KW-0472">Membrane</keyword>
<dbReference type="Pfam" id="PF03134">
    <property type="entry name" value="TB2_DP1_HVA22"/>
    <property type="match status" value="1"/>
</dbReference>
<dbReference type="OrthoDB" id="434647at2759"/>
<dbReference type="GO" id="GO:0016020">
    <property type="term" value="C:membrane"/>
    <property type="evidence" value="ECO:0007669"/>
    <property type="project" value="UniProtKB-SubCell"/>
</dbReference>
<accession>A0A8H5HKL4</accession>